<dbReference type="InterPro" id="IPR001248">
    <property type="entry name" value="Pur-cyt_permease"/>
</dbReference>
<evidence type="ECO:0000256" key="7">
    <source>
        <dbReference type="ARBA" id="ARBA00023136"/>
    </source>
</evidence>
<dbReference type="OrthoDB" id="2116389at2759"/>
<feature type="transmembrane region" description="Helical" evidence="9">
    <location>
        <begin position="116"/>
        <end position="139"/>
    </location>
</feature>
<name>A0A0D2DYK2_9EURO</name>
<feature type="transmembrane region" description="Helical" evidence="9">
    <location>
        <begin position="292"/>
        <end position="316"/>
    </location>
</feature>
<feature type="transmembrane region" description="Helical" evidence="9">
    <location>
        <begin position="489"/>
        <end position="514"/>
    </location>
</feature>
<evidence type="ECO:0000256" key="3">
    <source>
        <dbReference type="ARBA" id="ARBA00022448"/>
    </source>
</evidence>
<dbReference type="Pfam" id="PF02133">
    <property type="entry name" value="Transp_cyt_pur"/>
    <property type="match status" value="1"/>
</dbReference>
<dbReference type="GO" id="GO:0000329">
    <property type="term" value="C:fungal-type vacuole membrane"/>
    <property type="evidence" value="ECO:0007669"/>
    <property type="project" value="TreeGrafter"/>
</dbReference>
<dbReference type="AlphaFoldDB" id="A0A0D2DYK2"/>
<evidence type="ECO:0000256" key="9">
    <source>
        <dbReference type="SAM" id="Phobius"/>
    </source>
</evidence>
<evidence type="ECO:0000256" key="6">
    <source>
        <dbReference type="ARBA" id="ARBA00022989"/>
    </source>
</evidence>
<dbReference type="STRING" id="215243.A0A0D2DYK2"/>
<evidence type="ECO:0000313" key="11">
    <source>
        <dbReference type="Proteomes" id="UP000053342"/>
    </source>
</evidence>
<evidence type="ECO:0000313" key="10">
    <source>
        <dbReference type="EMBL" id="KIW40609.1"/>
    </source>
</evidence>
<feature type="transmembrane region" description="Helical" evidence="9">
    <location>
        <begin position="388"/>
        <end position="407"/>
    </location>
</feature>
<dbReference type="Gene3D" id="1.10.4160.10">
    <property type="entry name" value="Hydantoin permease"/>
    <property type="match status" value="1"/>
</dbReference>
<keyword evidence="7 8" id="KW-0472">Membrane</keyword>
<dbReference type="GO" id="GO:0005886">
    <property type="term" value="C:plasma membrane"/>
    <property type="evidence" value="ECO:0007669"/>
    <property type="project" value="TreeGrafter"/>
</dbReference>
<evidence type="ECO:0000256" key="2">
    <source>
        <dbReference type="ARBA" id="ARBA00008974"/>
    </source>
</evidence>
<dbReference type="RefSeq" id="XP_016260825.1">
    <property type="nucleotide sequence ID" value="XM_016409071.1"/>
</dbReference>
<keyword evidence="4" id="KW-0597">Phosphoprotein</keyword>
<dbReference type="FunFam" id="1.10.4160.10:FF:000002">
    <property type="entry name" value="Purine-cytosine permease fcyB"/>
    <property type="match status" value="1"/>
</dbReference>
<feature type="transmembrane region" description="Helical" evidence="9">
    <location>
        <begin position="221"/>
        <end position="238"/>
    </location>
</feature>
<feature type="transmembrane region" description="Helical" evidence="9">
    <location>
        <begin position="193"/>
        <end position="212"/>
    </location>
</feature>
<evidence type="ECO:0000256" key="1">
    <source>
        <dbReference type="ARBA" id="ARBA00004141"/>
    </source>
</evidence>
<dbReference type="Proteomes" id="UP000053342">
    <property type="component" value="Unassembled WGS sequence"/>
</dbReference>
<evidence type="ECO:0000256" key="4">
    <source>
        <dbReference type="ARBA" id="ARBA00022553"/>
    </source>
</evidence>
<organism evidence="10 11">
    <name type="scientific">Exophiala oligosperma</name>
    <dbReference type="NCBI Taxonomy" id="215243"/>
    <lineage>
        <taxon>Eukaryota</taxon>
        <taxon>Fungi</taxon>
        <taxon>Dikarya</taxon>
        <taxon>Ascomycota</taxon>
        <taxon>Pezizomycotina</taxon>
        <taxon>Eurotiomycetes</taxon>
        <taxon>Chaetothyriomycetidae</taxon>
        <taxon>Chaetothyriales</taxon>
        <taxon>Herpotrichiellaceae</taxon>
        <taxon>Exophiala</taxon>
    </lineage>
</organism>
<keyword evidence="5 9" id="KW-0812">Transmembrane</keyword>
<reference evidence="10 11" key="1">
    <citation type="submission" date="2015-01" db="EMBL/GenBank/DDBJ databases">
        <title>The Genome Sequence of Exophiala oligosperma CBS72588.</title>
        <authorList>
            <consortium name="The Broad Institute Genomics Platform"/>
            <person name="Cuomo C."/>
            <person name="de Hoog S."/>
            <person name="Gorbushina A."/>
            <person name="Stielow B."/>
            <person name="Teixiera M."/>
            <person name="Abouelleil A."/>
            <person name="Chapman S.B."/>
            <person name="Priest M."/>
            <person name="Young S.K."/>
            <person name="Wortman J."/>
            <person name="Nusbaum C."/>
            <person name="Birren B."/>
        </authorList>
    </citation>
    <scope>NUCLEOTIDE SEQUENCE [LARGE SCALE GENOMIC DNA]</scope>
    <source>
        <strain evidence="10 11">CBS 72588</strain>
    </source>
</reference>
<sequence length="524" mass="57597">MATTSYEKSGYDLEYQPEPLSVGEGEKHRSIVVPDASGAVHGESFVTGNTLYARLQRLAGRFGVEQRGIERVPEDERTDKSTLKVGTMWCAANMVVSSFAIGVLAIPVFDLGFVDAFLTILFFNILGIMPVCFFSTFGPKFGMRQMILSRFWFGYYGVKVIAIFNCLACLGWSSVNVIVGSQLLHAVNPDVPGWAGIIIIAACTFLITLFGYKVVHMYEMISWVPCFIIFLIVLGEFAHHGSFENLPMGSGAGETASILSFGASVFGFATGWSSYASDYTCYQPVTTSRTRVFFYVFVGLIFPLMFTETLGLAIATATVNDPAFATAYKTNAVGGLLHQVLVPPLGGFGKFCLVILALSIVGNNCPNIYSLTFSLQILTHYAQKVPRFLWTFVGTVVYCAIAIPGYSHFEAVLEDFMLLIGYWLAVYSAISLPEHFIFKRGIRGYSPEHYDQPKYLPPSFAALGAFCFGVVGAVMGMAQVWYIGPIGKLIGIGFGGDIGFELAFSFAATTYIVFRTFEIRYFHR</sequence>
<feature type="transmembrane region" description="Helical" evidence="9">
    <location>
        <begin position="419"/>
        <end position="438"/>
    </location>
</feature>
<dbReference type="CDD" id="cd11484">
    <property type="entry name" value="SLC-NCS1sbd_CobB-like"/>
    <property type="match status" value="1"/>
</dbReference>
<dbReference type="EMBL" id="KN847338">
    <property type="protein sequence ID" value="KIW40609.1"/>
    <property type="molecule type" value="Genomic_DNA"/>
</dbReference>
<dbReference type="PIRSF" id="PIRSF002744">
    <property type="entry name" value="Pur-cyt_permease"/>
    <property type="match status" value="1"/>
</dbReference>
<dbReference type="InterPro" id="IPR026030">
    <property type="entry name" value="Pur-cyt_permease_Fcy2/21/22"/>
</dbReference>
<comment type="subcellular location">
    <subcellularLocation>
        <location evidence="1">Membrane</location>
        <topology evidence="1">Multi-pass membrane protein</topology>
    </subcellularLocation>
</comment>
<keyword evidence="3 8" id="KW-0813">Transport</keyword>
<evidence type="ECO:0000256" key="5">
    <source>
        <dbReference type="ARBA" id="ARBA00022692"/>
    </source>
</evidence>
<feature type="transmembrane region" description="Helical" evidence="9">
    <location>
        <begin position="459"/>
        <end position="483"/>
    </location>
</feature>
<proteinExistence type="inferred from homology"/>
<keyword evidence="11" id="KW-1185">Reference proteome</keyword>
<dbReference type="HOGENOM" id="CLU_026016_2_2_1"/>
<keyword evidence="6 9" id="KW-1133">Transmembrane helix</keyword>
<dbReference type="PANTHER" id="PTHR31806:SF1">
    <property type="entry name" value="PURINE-CYTOSINE PERMEASE FCY2-RELATED"/>
    <property type="match status" value="1"/>
</dbReference>
<dbReference type="PANTHER" id="PTHR31806">
    <property type="entry name" value="PURINE-CYTOSINE PERMEASE FCY2-RELATED"/>
    <property type="match status" value="1"/>
</dbReference>
<feature type="transmembrane region" description="Helical" evidence="9">
    <location>
        <begin position="258"/>
        <end position="280"/>
    </location>
</feature>
<feature type="transmembrane region" description="Helical" evidence="9">
    <location>
        <begin position="336"/>
        <end position="361"/>
    </location>
</feature>
<protein>
    <recommendedName>
        <fullName evidence="12">Purine-cytosine permease</fullName>
    </recommendedName>
</protein>
<dbReference type="GeneID" id="27359866"/>
<gene>
    <name evidence="10" type="ORF">PV06_07792</name>
</gene>
<evidence type="ECO:0008006" key="12">
    <source>
        <dbReference type="Google" id="ProtNLM"/>
    </source>
</evidence>
<comment type="similarity">
    <text evidence="2 8">Belongs to the purine-cytosine permease (2.A.39) family.</text>
</comment>
<evidence type="ECO:0000256" key="8">
    <source>
        <dbReference type="PIRNR" id="PIRNR002744"/>
    </source>
</evidence>
<dbReference type="GO" id="GO:0022857">
    <property type="term" value="F:transmembrane transporter activity"/>
    <property type="evidence" value="ECO:0007669"/>
    <property type="project" value="InterPro"/>
</dbReference>
<accession>A0A0D2DYK2</accession>
<feature type="transmembrane region" description="Helical" evidence="9">
    <location>
        <begin position="87"/>
        <end position="110"/>
    </location>
</feature>
<dbReference type="GO" id="GO:0015851">
    <property type="term" value="P:nucleobase transport"/>
    <property type="evidence" value="ECO:0007669"/>
    <property type="project" value="UniProtKB-ARBA"/>
</dbReference>
<dbReference type="VEuPathDB" id="FungiDB:PV06_07792"/>
<feature type="transmembrane region" description="Helical" evidence="9">
    <location>
        <begin position="151"/>
        <end position="173"/>
    </location>
</feature>